<evidence type="ECO:0000313" key="2">
    <source>
        <dbReference type="EMBL" id="ORY13007.1"/>
    </source>
</evidence>
<evidence type="ECO:0000313" key="3">
    <source>
        <dbReference type="Proteomes" id="UP000193920"/>
    </source>
</evidence>
<evidence type="ECO:0000256" key="1">
    <source>
        <dbReference type="SAM" id="Phobius"/>
    </source>
</evidence>
<reference evidence="2 3" key="1">
    <citation type="submission" date="2016-08" db="EMBL/GenBank/DDBJ databases">
        <title>A Parts List for Fungal Cellulosomes Revealed by Comparative Genomics.</title>
        <authorList>
            <consortium name="DOE Joint Genome Institute"/>
            <person name="Haitjema C.H."/>
            <person name="Gilmore S.P."/>
            <person name="Henske J.K."/>
            <person name="Solomon K.V."/>
            <person name="De Groot R."/>
            <person name="Kuo A."/>
            <person name="Mondo S.J."/>
            <person name="Salamov A.A."/>
            <person name="Labutti K."/>
            <person name="Zhao Z."/>
            <person name="Chiniquy J."/>
            <person name="Barry K."/>
            <person name="Brewer H.M."/>
            <person name="Purvine S.O."/>
            <person name="Wright A.T."/>
            <person name="Boxma B."/>
            <person name="Van Alen T."/>
            <person name="Hackstein J.H."/>
            <person name="Baker S.E."/>
            <person name="Grigoriev I.V."/>
            <person name="O'Malley M.A."/>
        </authorList>
    </citation>
    <scope>NUCLEOTIDE SEQUENCE [LARGE SCALE GENOMIC DNA]</scope>
    <source>
        <strain evidence="2 3">G1</strain>
    </source>
</reference>
<dbReference type="AlphaFoldDB" id="A0A1Y1ZSL1"/>
<organism evidence="2 3">
    <name type="scientific">Neocallimastix californiae</name>
    <dbReference type="NCBI Taxonomy" id="1754190"/>
    <lineage>
        <taxon>Eukaryota</taxon>
        <taxon>Fungi</taxon>
        <taxon>Fungi incertae sedis</taxon>
        <taxon>Chytridiomycota</taxon>
        <taxon>Chytridiomycota incertae sedis</taxon>
        <taxon>Neocallimastigomycetes</taxon>
        <taxon>Neocallimastigales</taxon>
        <taxon>Neocallimastigaceae</taxon>
        <taxon>Neocallimastix</taxon>
    </lineage>
</organism>
<dbReference type="EMBL" id="MCOG01000365">
    <property type="protein sequence ID" value="ORY13007.1"/>
    <property type="molecule type" value="Genomic_DNA"/>
</dbReference>
<feature type="transmembrane region" description="Helical" evidence="1">
    <location>
        <begin position="33"/>
        <end position="52"/>
    </location>
</feature>
<proteinExistence type="predicted"/>
<protein>
    <submittedName>
        <fullName evidence="2">Uncharacterized protein</fullName>
    </submittedName>
</protein>
<name>A0A1Y1ZSL1_9FUNG</name>
<keyword evidence="1" id="KW-1133">Transmembrane helix</keyword>
<accession>A0A1Y1ZSL1</accession>
<gene>
    <name evidence="2" type="ORF">LY90DRAFT_518252</name>
</gene>
<comment type="caution">
    <text evidence="2">The sequence shown here is derived from an EMBL/GenBank/DDBJ whole genome shotgun (WGS) entry which is preliminary data.</text>
</comment>
<dbReference type="Proteomes" id="UP000193920">
    <property type="component" value="Unassembled WGS sequence"/>
</dbReference>
<keyword evidence="1" id="KW-0472">Membrane</keyword>
<keyword evidence="3" id="KW-1185">Reference proteome</keyword>
<keyword evidence="1" id="KW-0812">Transmembrane</keyword>
<sequence>MGFKRTLILVLLNFLMNDIRVIDQWLSKIWCDVILWTMLFASMIGVTINFYTGLDVDFDDIKIDFKYGEIMILITYCTACTVKSYIRENDYHDASKLVSANKYPV</sequence>